<dbReference type="HOGENOM" id="CLU_3175677_0_0_1"/>
<dbReference type="KEGG" id="ssl:SS1G_12474"/>
<proteinExistence type="predicted"/>
<protein>
    <submittedName>
        <fullName evidence="1">Uncharacterized protein</fullName>
    </submittedName>
</protein>
<keyword evidence="2" id="KW-1185">Reference proteome</keyword>
<sequence>MSTHDTITRDWTTTAWICPKKLKVKYLKTLKSPTREIKWNPAGFRIC</sequence>
<dbReference type="InParanoid" id="A7F4E9"/>
<gene>
    <name evidence="1" type="ORF">SS1G_12474</name>
</gene>
<evidence type="ECO:0000313" key="2">
    <source>
        <dbReference type="Proteomes" id="UP000001312"/>
    </source>
</evidence>
<reference evidence="2" key="1">
    <citation type="journal article" date="2011" name="PLoS Genet.">
        <title>Genomic analysis of the necrotrophic fungal pathogens Sclerotinia sclerotiorum and Botrytis cinerea.</title>
        <authorList>
            <person name="Amselem J."/>
            <person name="Cuomo C.A."/>
            <person name="van Kan J.A."/>
            <person name="Viaud M."/>
            <person name="Benito E.P."/>
            <person name="Couloux A."/>
            <person name="Coutinho P.M."/>
            <person name="de Vries R.P."/>
            <person name="Dyer P.S."/>
            <person name="Fillinger S."/>
            <person name="Fournier E."/>
            <person name="Gout L."/>
            <person name="Hahn M."/>
            <person name="Kohn L."/>
            <person name="Lapalu N."/>
            <person name="Plummer K.M."/>
            <person name="Pradier J.M."/>
            <person name="Quevillon E."/>
            <person name="Sharon A."/>
            <person name="Simon A."/>
            <person name="ten Have A."/>
            <person name="Tudzynski B."/>
            <person name="Tudzynski P."/>
            <person name="Wincker P."/>
            <person name="Andrew M."/>
            <person name="Anthouard V."/>
            <person name="Beever R.E."/>
            <person name="Beffa R."/>
            <person name="Benoit I."/>
            <person name="Bouzid O."/>
            <person name="Brault B."/>
            <person name="Chen Z."/>
            <person name="Choquer M."/>
            <person name="Collemare J."/>
            <person name="Cotton P."/>
            <person name="Danchin E.G."/>
            <person name="Da Silva C."/>
            <person name="Gautier A."/>
            <person name="Giraud C."/>
            <person name="Giraud T."/>
            <person name="Gonzalez C."/>
            <person name="Grossetete S."/>
            <person name="Guldener U."/>
            <person name="Henrissat B."/>
            <person name="Howlett B.J."/>
            <person name="Kodira C."/>
            <person name="Kretschmer M."/>
            <person name="Lappartient A."/>
            <person name="Leroch M."/>
            <person name="Levis C."/>
            <person name="Mauceli E."/>
            <person name="Neuveglise C."/>
            <person name="Oeser B."/>
            <person name="Pearson M."/>
            <person name="Poulain J."/>
            <person name="Poussereau N."/>
            <person name="Quesneville H."/>
            <person name="Rascle C."/>
            <person name="Schumacher J."/>
            <person name="Segurens B."/>
            <person name="Sexton A."/>
            <person name="Silva E."/>
            <person name="Sirven C."/>
            <person name="Soanes D.M."/>
            <person name="Talbot N.J."/>
            <person name="Templeton M."/>
            <person name="Yandava C."/>
            <person name="Yarden O."/>
            <person name="Zeng Q."/>
            <person name="Rollins J.A."/>
            <person name="Lebrun M.H."/>
            <person name="Dickman M."/>
        </authorList>
    </citation>
    <scope>NUCLEOTIDE SEQUENCE [LARGE SCALE GENOMIC DNA]</scope>
    <source>
        <strain evidence="2">ATCC 18683 / 1980 / Ss-1</strain>
    </source>
</reference>
<dbReference type="Proteomes" id="UP000001312">
    <property type="component" value="Unassembled WGS sequence"/>
</dbReference>
<evidence type="ECO:0000313" key="1">
    <source>
        <dbReference type="EMBL" id="EDN97620.1"/>
    </source>
</evidence>
<name>A7F4E9_SCLS1</name>
<dbReference type="RefSeq" id="XP_001586487.1">
    <property type="nucleotide sequence ID" value="XM_001586437.1"/>
</dbReference>
<accession>A7F4E9</accession>
<dbReference type="GeneID" id="5482526"/>
<dbReference type="AlphaFoldDB" id="A7F4E9"/>
<dbReference type="EMBL" id="CH476641">
    <property type="protein sequence ID" value="EDN97620.1"/>
    <property type="molecule type" value="Genomic_DNA"/>
</dbReference>
<organism evidence="1 2">
    <name type="scientific">Sclerotinia sclerotiorum (strain ATCC 18683 / 1980 / Ss-1)</name>
    <name type="common">White mold</name>
    <name type="synonym">Whetzelinia sclerotiorum</name>
    <dbReference type="NCBI Taxonomy" id="665079"/>
    <lineage>
        <taxon>Eukaryota</taxon>
        <taxon>Fungi</taxon>
        <taxon>Dikarya</taxon>
        <taxon>Ascomycota</taxon>
        <taxon>Pezizomycotina</taxon>
        <taxon>Leotiomycetes</taxon>
        <taxon>Helotiales</taxon>
        <taxon>Sclerotiniaceae</taxon>
        <taxon>Sclerotinia</taxon>
    </lineage>
</organism>